<reference evidence="8" key="1">
    <citation type="submission" date="2021-01" db="EMBL/GenBank/DDBJ databases">
        <authorList>
            <person name="Kaushik A."/>
        </authorList>
    </citation>
    <scope>NUCLEOTIDE SEQUENCE</scope>
    <source>
        <strain evidence="8">AG4-R118</strain>
    </source>
</reference>
<dbReference type="InterPro" id="IPR011701">
    <property type="entry name" value="MFS"/>
</dbReference>
<feature type="transmembrane region" description="Helical" evidence="6">
    <location>
        <begin position="41"/>
        <end position="59"/>
    </location>
</feature>
<feature type="transmembrane region" description="Helical" evidence="6">
    <location>
        <begin position="328"/>
        <end position="348"/>
    </location>
</feature>
<dbReference type="Proteomes" id="UP000663888">
    <property type="component" value="Unassembled WGS sequence"/>
</dbReference>
<evidence type="ECO:0000259" key="7">
    <source>
        <dbReference type="PROSITE" id="PS50850"/>
    </source>
</evidence>
<dbReference type="PROSITE" id="PS50850">
    <property type="entry name" value="MFS"/>
    <property type="match status" value="1"/>
</dbReference>
<proteinExistence type="predicted"/>
<protein>
    <recommendedName>
        <fullName evidence="7">Major facilitator superfamily (MFS) profile domain-containing protein</fullName>
    </recommendedName>
</protein>
<feature type="transmembrane region" description="Helical" evidence="6">
    <location>
        <begin position="203"/>
        <end position="219"/>
    </location>
</feature>
<evidence type="ECO:0000256" key="6">
    <source>
        <dbReference type="SAM" id="Phobius"/>
    </source>
</evidence>
<feature type="transmembrane region" description="Helical" evidence="6">
    <location>
        <begin position="448"/>
        <end position="468"/>
    </location>
</feature>
<evidence type="ECO:0000313" key="9">
    <source>
        <dbReference type="Proteomes" id="UP000663888"/>
    </source>
</evidence>
<dbReference type="GO" id="GO:0022857">
    <property type="term" value="F:transmembrane transporter activity"/>
    <property type="evidence" value="ECO:0007669"/>
    <property type="project" value="InterPro"/>
</dbReference>
<evidence type="ECO:0000256" key="3">
    <source>
        <dbReference type="ARBA" id="ARBA00022692"/>
    </source>
</evidence>
<dbReference type="FunFam" id="1.20.1250.20:FF:000068">
    <property type="entry name" value="MFS general substrate transporter"/>
    <property type="match status" value="1"/>
</dbReference>
<feature type="transmembrane region" description="Helical" evidence="6">
    <location>
        <begin position="290"/>
        <end position="308"/>
    </location>
</feature>
<dbReference type="GO" id="GO:0016020">
    <property type="term" value="C:membrane"/>
    <property type="evidence" value="ECO:0007669"/>
    <property type="project" value="UniProtKB-SubCell"/>
</dbReference>
<feature type="transmembrane region" description="Helical" evidence="6">
    <location>
        <begin position="171"/>
        <end position="191"/>
    </location>
</feature>
<dbReference type="Pfam" id="PF07690">
    <property type="entry name" value="MFS_1"/>
    <property type="match status" value="1"/>
</dbReference>
<dbReference type="InterPro" id="IPR020846">
    <property type="entry name" value="MFS_dom"/>
</dbReference>
<evidence type="ECO:0000256" key="5">
    <source>
        <dbReference type="ARBA" id="ARBA00023136"/>
    </source>
</evidence>
<organism evidence="8 9">
    <name type="scientific">Rhizoctonia solani</name>
    <dbReference type="NCBI Taxonomy" id="456999"/>
    <lineage>
        <taxon>Eukaryota</taxon>
        <taxon>Fungi</taxon>
        <taxon>Dikarya</taxon>
        <taxon>Basidiomycota</taxon>
        <taxon>Agaricomycotina</taxon>
        <taxon>Agaricomycetes</taxon>
        <taxon>Cantharellales</taxon>
        <taxon>Ceratobasidiaceae</taxon>
        <taxon>Rhizoctonia</taxon>
    </lineage>
</organism>
<dbReference type="PANTHER" id="PTHR43791">
    <property type="entry name" value="PERMEASE-RELATED"/>
    <property type="match status" value="1"/>
</dbReference>
<evidence type="ECO:0000256" key="4">
    <source>
        <dbReference type="ARBA" id="ARBA00022989"/>
    </source>
</evidence>
<feature type="domain" description="Major facilitator superfamily (MFS) profile" evidence="7">
    <location>
        <begin position="41"/>
        <end position="477"/>
    </location>
</feature>
<feature type="transmembrane region" description="Helical" evidence="6">
    <location>
        <begin position="355"/>
        <end position="374"/>
    </location>
</feature>
<dbReference type="InterPro" id="IPR036259">
    <property type="entry name" value="MFS_trans_sf"/>
</dbReference>
<keyword evidence="3 6" id="KW-0812">Transmembrane</keyword>
<feature type="transmembrane region" description="Helical" evidence="6">
    <location>
        <begin position="139"/>
        <end position="159"/>
    </location>
</feature>
<keyword evidence="4 6" id="KW-1133">Transmembrane helix</keyword>
<dbReference type="SUPFAM" id="SSF103473">
    <property type="entry name" value="MFS general substrate transporter"/>
    <property type="match status" value="1"/>
</dbReference>
<feature type="transmembrane region" description="Helical" evidence="6">
    <location>
        <begin position="380"/>
        <end position="403"/>
    </location>
</feature>
<evidence type="ECO:0000256" key="2">
    <source>
        <dbReference type="ARBA" id="ARBA00022448"/>
    </source>
</evidence>
<comment type="caution">
    <text evidence="8">The sequence shown here is derived from an EMBL/GenBank/DDBJ whole genome shotgun (WGS) entry which is preliminary data.</text>
</comment>
<feature type="transmembrane region" description="Helical" evidence="6">
    <location>
        <begin position="415"/>
        <end position="436"/>
    </location>
</feature>
<evidence type="ECO:0000313" key="8">
    <source>
        <dbReference type="EMBL" id="CAE6481186.1"/>
    </source>
</evidence>
<accession>A0A8H3H501</accession>
<name>A0A8H3H501_9AGAM</name>
<feature type="transmembrane region" description="Helical" evidence="6">
    <location>
        <begin position="79"/>
        <end position="100"/>
    </location>
</feature>
<dbReference type="FunFam" id="1.20.1250.20:FF:000034">
    <property type="entry name" value="MFS general substrate transporter"/>
    <property type="match status" value="1"/>
</dbReference>
<sequence>MEPKMKGEVLDGIESAKVSPDQSEVDLQFERRLIRKMDLHVCPWVMLVYLVSFLDRVNIGNARLFGLEEDLGMKGSQYQTAVSVLFVTYLLFEVPSNLVIKKLRPSRYGKSLAFITFAWGIVATLTGIVQSYGGLIACRLILGVFEAGLFPGMAVYLTFWYTRKELALRIGYLFVSSALAGAFGGLLATAIGQMDGVAGLRGWRWIIIIEYVFGLELIHKLTPVKRGIPSVILGLLIPFVLADDPDSASWLTPTEKEYVRARKLRQQGETADAQKFHWSDVRKCFLDPKVYAFAAAQFGCDTMLYGFSTFLPTIISQLGRWNATETQLLTVPCYVLGAATYLATAFLSDRYQIRGWFSVAGGLISVLGYLILLVPVSSGVHYMGCFLVAMGLYVVVGIPLSWLPNNIPRYGKRTSATGFQLMVGNASGVMAPFLYATNERPRYIRGHAVSLAMVAFATFSYALLAIVYSRINARRSRGEEDYKLAGKTSDEIDAMGDDSPRFKYIT</sequence>
<keyword evidence="5 6" id="KW-0472">Membrane</keyword>
<dbReference type="AlphaFoldDB" id="A0A8H3H501"/>
<gene>
    <name evidence="8" type="ORF">RDB_LOCUS125028</name>
</gene>
<feature type="transmembrane region" description="Helical" evidence="6">
    <location>
        <begin position="112"/>
        <end position="133"/>
    </location>
</feature>
<comment type="subcellular location">
    <subcellularLocation>
        <location evidence="1">Membrane</location>
        <topology evidence="1">Multi-pass membrane protein</topology>
    </subcellularLocation>
</comment>
<dbReference type="Gene3D" id="1.20.1250.20">
    <property type="entry name" value="MFS general substrate transporter like domains"/>
    <property type="match status" value="2"/>
</dbReference>
<evidence type="ECO:0000256" key="1">
    <source>
        <dbReference type="ARBA" id="ARBA00004141"/>
    </source>
</evidence>
<dbReference type="PANTHER" id="PTHR43791:SF91">
    <property type="entry name" value="MAJOR FACILITATOR SUPERFAMILY (MFS) PROFILE DOMAIN-CONTAINING PROTEIN-RELATED"/>
    <property type="match status" value="1"/>
</dbReference>
<dbReference type="EMBL" id="CAJMWX010001329">
    <property type="protein sequence ID" value="CAE6481186.1"/>
    <property type="molecule type" value="Genomic_DNA"/>
</dbReference>
<keyword evidence="2" id="KW-0813">Transport</keyword>